<reference evidence="1 2" key="1">
    <citation type="journal article" date="2013" name="BMC Genomics">
        <title>The miniature genome of a carnivorous plant Genlisea aurea contains a low number of genes and short non-coding sequences.</title>
        <authorList>
            <person name="Leushkin E.V."/>
            <person name="Sutormin R.A."/>
            <person name="Nabieva E.R."/>
            <person name="Penin A.A."/>
            <person name="Kondrashov A.S."/>
            <person name="Logacheva M.D."/>
        </authorList>
    </citation>
    <scope>NUCLEOTIDE SEQUENCE [LARGE SCALE GENOMIC DNA]</scope>
</reference>
<dbReference type="AlphaFoldDB" id="S8C6E7"/>
<accession>S8C6E7</accession>
<organism evidence="1 2">
    <name type="scientific">Genlisea aurea</name>
    <dbReference type="NCBI Taxonomy" id="192259"/>
    <lineage>
        <taxon>Eukaryota</taxon>
        <taxon>Viridiplantae</taxon>
        <taxon>Streptophyta</taxon>
        <taxon>Embryophyta</taxon>
        <taxon>Tracheophyta</taxon>
        <taxon>Spermatophyta</taxon>
        <taxon>Magnoliopsida</taxon>
        <taxon>eudicotyledons</taxon>
        <taxon>Gunneridae</taxon>
        <taxon>Pentapetalae</taxon>
        <taxon>asterids</taxon>
        <taxon>lamiids</taxon>
        <taxon>Lamiales</taxon>
        <taxon>Lentibulariaceae</taxon>
        <taxon>Genlisea</taxon>
    </lineage>
</organism>
<dbReference type="EMBL" id="AUSU01006210">
    <property type="protein sequence ID" value="EPS62340.1"/>
    <property type="molecule type" value="Genomic_DNA"/>
</dbReference>
<comment type="caution">
    <text evidence="1">The sequence shown here is derived from an EMBL/GenBank/DDBJ whole genome shotgun (WGS) entry which is preliminary data.</text>
</comment>
<keyword evidence="2" id="KW-1185">Reference proteome</keyword>
<sequence>MTMKSIAMCYSEHAIKVSDSYCSGSVPSNPIAPSSRPADSVRDSVACVYSVDLSSAGKRFLVGVTWYDTTQRPEFSIGICEFPFLPSNSGGYYRVRRKQRGEKVLEIDGLRFEVRWDLSRAEFGSGPEPRARFYVTVLVDSVGVLFLGDADSSPAAAAAKSSLISRSEQFSGMPSYSTRAKFSETGSTHDVAIRYSGREEEEGSGAVVSIWIDRRKVAEVKRLKWNFRGNETIFVDGLVIDLMWDVHDMVCDPTKGCALFLFRTRTGLDSRLWMEEEEKDSPEKLGFSLLISGCKNKNQNC</sequence>
<evidence type="ECO:0008006" key="3">
    <source>
        <dbReference type="Google" id="ProtNLM"/>
    </source>
</evidence>
<gene>
    <name evidence="1" type="ORF">M569_12451</name>
</gene>
<dbReference type="OrthoDB" id="678233at2759"/>
<dbReference type="PANTHER" id="PTHR31972">
    <property type="entry name" value="EXPRESSED PROTEIN"/>
    <property type="match status" value="1"/>
</dbReference>
<dbReference type="InterPro" id="IPR008586">
    <property type="entry name" value="DUF868_pln"/>
</dbReference>
<protein>
    <recommendedName>
        <fullName evidence="3">DUF868 domain-containing protein</fullName>
    </recommendedName>
</protein>
<proteinExistence type="predicted"/>
<evidence type="ECO:0000313" key="2">
    <source>
        <dbReference type="Proteomes" id="UP000015453"/>
    </source>
</evidence>
<dbReference type="Pfam" id="PF05910">
    <property type="entry name" value="DUF868"/>
    <property type="match status" value="1"/>
</dbReference>
<dbReference type="PANTHER" id="PTHR31972:SF16">
    <property type="entry name" value="FAMILY PROTEIN, PUTATIVE (DUF868)-RELATED"/>
    <property type="match status" value="1"/>
</dbReference>
<dbReference type="Proteomes" id="UP000015453">
    <property type="component" value="Unassembled WGS sequence"/>
</dbReference>
<evidence type="ECO:0000313" key="1">
    <source>
        <dbReference type="EMBL" id="EPS62340.1"/>
    </source>
</evidence>
<name>S8C6E7_9LAMI</name>